<name>A0ABQ2N6J1_9ACTN</name>
<dbReference type="InterPro" id="IPR043168">
    <property type="entry name" value="DegV_C"/>
</dbReference>
<dbReference type="SUPFAM" id="SSF82549">
    <property type="entry name" value="DAK1/DegV-like"/>
    <property type="match status" value="1"/>
</dbReference>
<comment type="caution">
    <text evidence="2">The sequence shown here is derived from an EMBL/GenBank/DDBJ whole genome shotgun (WGS) entry which is preliminary data.</text>
</comment>
<keyword evidence="3" id="KW-1185">Reference proteome</keyword>
<proteinExistence type="predicted"/>
<dbReference type="Gene3D" id="3.40.50.10170">
    <property type="match status" value="1"/>
</dbReference>
<accession>A0ABQ2N6J1</accession>
<dbReference type="NCBIfam" id="TIGR00762">
    <property type="entry name" value="DegV"/>
    <property type="match status" value="1"/>
</dbReference>
<protein>
    <submittedName>
        <fullName evidence="2">DegV domain-containing protein</fullName>
    </submittedName>
</protein>
<gene>
    <name evidence="2" type="ORF">GCM10011584_08380</name>
</gene>
<dbReference type="RefSeq" id="WP_188782684.1">
    <property type="nucleotide sequence ID" value="NZ_BMNI01000001.1"/>
</dbReference>
<dbReference type="Gene3D" id="3.30.1180.10">
    <property type="match status" value="1"/>
</dbReference>
<dbReference type="PANTHER" id="PTHR33434:SF2">
    <property type="entry name" value="FATTY ACID-BINDING PROTEIN TM_1468"/>
    <property type="match status" value="1"/>
</dbReference>
<dbReference type="Proteomes" id="UP000655410">
    <property type="component" value="Unassembled WGS sequence"/>
</dbReference>
<dbReference type="InterPro" id="IPR003797">
    <property type="entry name" value="DegV"/>
</dbReference>
<keyword evidence="1" id="KW-0446">Lipid-binding</keyword>
<dbReference type="InterPro" id="IPR050270">
    <property type="entry name" value="DegV_domain_contain"/>
</dbReference>
<dbReference type="EMBL" id="BMNI01000001">
    <property type="protein sequence ID" value="GGO86330.1"/>
    <property type="molecule type" value="Genomic_DNA"/>
</dbReference>
<evidence type="ECO:0000313" key="2">
    <source>
        <dbReference type="EMBL" id="GGO86330.1"/>
    </source>
</evidence>
<evidence type="ECO:0000256" key="1">
    <source>
        <dbReference type="ARBA" id="ARBA00023121"/>
    </source>
</evidence>
<reference evidence="3" key="1">
    <citation type="journal article" date="2019" name="Int. J. Syst. Evol. Microbiol.">
        <title>The Global Catalogue of Microorganisms (GCM) 10K type strain sequencing project: providing services to taxonomists for standard genome sequencing and annotation.</title>
        <authorList>
            <consortium name="The Broad Institute Genomics Platform"/>
            <consortium name="The Broad Institute Genome Sequencing Center for Infectious Disease"/>
            <person name="Wu L."/>
            <person name="Ma J."/>
        </authorList>
    </citation>
    <scope>NUCLEOTIDE SEQUENCE [LARGE SCALE GENOMIC DNA]</scope>
    <source>
        <strain evidence="3">CGMCC 4.7371</strain>
    </source>
</reference>
<organism evidence="2 3">
    <name type="scientific">Nocardioides phosphati</name>
    <dbReference type="NCBI Taxonomy" id="1867775"/>
    <lineage>
        <taxon>Bacteria</taxon>
        <taxon>Bacillati</taxon>
        <taxon>Actinomycetota</taxon>
        <taxon>Actinomycetes</taxon>
        <taxon>Propionibacteriales</taxon>
        <taxon>Nocardioidaceae</taxon>
        <taxon>Nocardioides</taxon>
    </lineage>
</organism>
<sequence>MAERKDRRIALVTDSTASLTAECVAELGVTVVPVQVIIGATVYDDEIATPEMVATALKEWTPVSTSRPNPSTFLEAYEKAAADGATEVLSIHLSGELSGTVESARLAAREAGDKGIKVTVVDSRQSAFALGYAVCAAAAVLAEGGSVRKAVKAAERVSEASRTIFYVDTLEYLRRGGRVTTVAALLGGALAVKPLLHVHEGRIETLEKVRTAGKALARVEELTVAHAAALAESFGSDVRVQVTIGHLASPERAAVLADRISHRLGDQLAGEVHVGEIGAVLGAHVGPGMIAAVIAPAH</sequence>
<dbReference type="PANTHER" id="PTHR33434">
    <property type="entry name" value="DEGV DOMAIN-CONTAINING PROTEIN DR_1986-RELATED"/>
    <property type="match status" value="1"/>
</dbReference>
<dbReference type="PROSITE" id="PS51482">
    <property type="entry name" value="DEGV"/>
    <property type="match status" value="1"/>
</dbReference>
<dbReference type="Pfam" id="PF02645">
    <property type="entry name" value="DegV"/>
    <property type="match status" value="1"/>
</dbReference>
<evidence type="ECO:0000313" key="3">
    <source>
        <dbReference type="Proteomes" id="UP000655410"/>
    </source>
</evidence>